<dbReference type="PANTHER" id="PTHR28492:SF1">
    <property type="entry name" value="UBIQUINOL-CYTOCHROME-C REDUCTASE COMPLEX ASSEMBLY FACTOR 6"/>
    <property type="match status" value="1"/>
</dbReference>
<comment type="similarity">
    <text evidence="7">Belongs to the UQCC6 family.</text>
</comment>
<dbReference type="GO" id="GO:0034551">
    <property type="term" value="P:mitochondrial respiratory chain complex III assembly"/>
    <property type="evidence" value="ECO:0007669"/>
    <property type="project" value="InterPro"/>
</dbReference>
<dbReference type="PANTHER" id="PTHR28492">
    <property type="entry name" value="HYPOTHETICAL PROTEIN LOC691921"/>
    <property type="match status" value="1"/>
</dbReference>
<dbReference type="Proteomes" id="UP000694396">
    <property type="component" value="Unplaced"/>
</dbReference>
<keyword evidence="5" id="KW-0496">Mitochondrion</keyword>
<evidence type="ECO:0000313" key="9">
    <source>
        <dbReference type="Ensembl" id="ENSCRFP00000016404.1"/>
    </source>
</evidence>
<keyword evidence="10" id="KW-1185">Reference proteome</keyword>
<feature type="region of interest" description="Disordered" evidence="8">
    <location>
        <begin position="1"/>
        <end position="97"/>
    </location>
</feature>
<protein>
    <submittedName>
        <fullName evidence="9">Uncharacterized protein</fullName>
    </submittedName>
</protein>
<comment type="subcellular location">
    <subcellularLocation>
        <location evidence="1">Mitochondrion inner membrane</location>
        <topology evidence="1">Single-pass membrane protein</topology>
    </subcellularLocation>
</comment>
<dbReference type="InterPro" id="IPR027858">
    <property type="entry name" value="BRAWNIN"/>
</dbReference>
<proteinExistence type="inferred from homology"/>
<name>A0A8C3R6D0_9PASS</name>
<feature type="compositionally biased region" description="Low complexity" evidence="8">
    <location>
        <begin position="13"/>
        <end position="30"/>
    </location>
</feature>
<evidence type="ECO:0000256" key="6">
    <source>
        <dbReference type="ARBA" id="ARBA00023136"/>
    </source>
</evidence>
<evidence type="ECO:0000256" key="3">
    <source>
        <dbReference type="ARBA" id="ARBA00022792"/>
    </source>
</evidence>
<dbReference type="GO" id="GO:0005743">
    <property type="term" value="C:mitochondrial inner membrane"/>
    <property type="evidence" value="ECO:0007669"/>
    <property type="project" value="UniProtKB-SubCell"/>
</dbReference>
<dbReference type="AlphaFoldDB" id="A0A8C3R6D0"/>
<evidence type="ECO:0000256" key="1">
    <source>
        <dbReference type="ARBA" id="ARBA00004434"/>
    </source>
</evidence>
<evidence type="ECO:0000256" key="2">
    <source>
        <dbReference type="ARBA" id="ARBA00022692"/>
    </source>
</evidence>
<evidence type="ECO:0000256" key="5">
    <source>
        <dbReference type="ARBA" id="ARBA00023128"/>
    </source>
</evidence>
<evidence type="ECO:0000256" key="7">
    <source>
        <dbReference type="ARBA" id="ARBA00044944"/>
    </source>
</evidence>
<keyword evidence="4" id="KW-1133">Transmembrane helix</keyword>
<organism evidence="9 10">
    <name type="scientific">Cyanoderma ruficeps</name>
    <name type="common">rufous-capped babbler</name>
    <dbReference type="NCBI Taxonomy" id="181631"/>
    <lineage>
        <taxon>Eukaryota</taxon>
        <taxon>Metazoa</taxon>
        <taxon>Chordata</taxon>
        <taxon>Craniata</taxon>
        <taxon>Vertebrata</taxon>
        <taxon>Euteleostomi</taxon>
        <taxon>Archelosauria</taxon>
        <taxon>Archosauria</taxon>
        <taxon>Dinosauria</taxon>
        <taxon>Saurischia</taxon>
        <taxon>Theropoda</taxon>
        <taxon>Coelurosauria</taxon>
        <taxon>Aves</taxon>
        <taxon>Neognathae</taxon>
        <taxon>Neoaves</taxon>
        <taxon>Telluraves</taxon>
        <taxon>Australaves</taxon>
        <taxon>Passeriformes</taxon>
        <taxon>Sylvioidea</taxon>
        <taxon>Timaliidae</taxon>
        <taxon>Cyanoderma</taxon>
    </lineage>
</organism>
<feature type="compositionally biased region" description="Basic residues" evidence="8">
    <location>
        <begin position="39"/>
        <end position="49"/>
    </location>
</feature>
<sequence>MEKDKGGTPPRGPSAAGAPAGTCPARGPPCRARPPGPLRRCRRARRRRPPPAPPRPSGRPRSRDRAGQWGRRAGPRPPGAGGVRGRPGTRPEVRAPCRDSPRLARCSLLRAGLRTLFPVPFPLPAAGMTHVRRGPCTGPAPAAMPAGVRWPIYLRALAASMLAMFAGAEVVHRYYRPDLSIPEIPPKPGELRTELLGLKERSSEVQTSQQ</sequence>
<keyword evidence="6" id="KW-0472">Membrane</keyword>
<keyword evidence="3" id="KW-0999">Mitochondrion inner membrane</keyword>
<evidence type="ECO:0000256" key="8">
    <source>
        <dbReference type="SAM" id="MobiDB-lite"/>
    </source>
</evidence>
<evidence type="ECO:0000256" key="4">
    <source>
        <dbReference type="ARBA" id="ARBA00022989"/>
    </source>
</evidence>
<reference evidence="9" key="2">
    <citation type="submission" date="2025-09" db="UniProtKB">
        <authorList>
            <consortium name="Ensembl"/>
        </authorList>
    </citation>
    <scope>IDENTIFICATION</scope>
</reference>
<keyword evidence="2" id="KW-0812">Transmembrane</keyword>
<dbReference type="Ensembl" id="ENSCRFT00000016978.1">
    <property type="protein sequence ID" value="ENSCRFP00000016404.1"/>
    <property type="gene ID" value="ENSCRFG00000012583.1"/>
</dbReference>
<accession>A0A8C3R6D0</accession>
<reference evidence="9" key="1">
    <citation type="submission" date="2025-08" db="UniProtKB">
        <authorList>
            <consortium name="Ensembl"/>
        </authorList>
    </citation>
    <scope>IDENTIFICATION</scope>
</reference>
<dbReference type="Pfam" id="PF14990">
    <property type="entry name" value="DUF4516"/>
    <property type="match status" value="1"/>
</dbReference>
<evidence type="ECO:0000313" key="10">
    <source>
        <dbReference type="Proteomes" id="UP000694396"/>
    </source>
</evidence>